<keyword evidence="6" id="KW-1185">Reference proteome</keyword>
<gene>
    <name evidence="2" type="primary">bshC</name>
    <name evidence="5" type="ORF">SAMN05421807_102200</name>
</gene>
<keyword evidence="1 2" id="KW-0436">Ligase</keyword>
<dbReference type="InterPro" id="IPR055398">
    <property type="entry name" value="Rossmann-like_BshC"/>
</dbReference>
<organism evidence="5 6">
    <name type="scientific">Virgibacillus chiguensis</name>
    <dbReference type="NCBI Taxonomy" id="411959"/>
    <lineage>
        <taxon>Bacteria</taxon>
        <taxon>Bacillati</taxon>
        <taxon>Bacillota</taxon>
        <taxon>Bacilli</taxon>
        <taxon>Bacillales</taxon>
        <taxon>Bacillaceae</taxon>
        <taxon>Virgibacillus</taxon>
    </lineage>
</organism>
<evidence type="ECO:0000259" key="3">
    <source>
        <dbReference type="Pfam" id="PF10079"/>
    </source>
</evidence>
<dbReference type="OrthoDB" id="9765151at2"/>
<evidence type="ECO:0000313" key="5">
    <source>
        <dbReference type="EMBL" id="SHG88214.1"/>
    </source>
</evidence>
<dbReference type="NCBIfam" id="TIGR03998">
    <property type="entry name" value="thiol_BshC"/>
    <property type="match status" value="1"/>
</dbReference>
<dbReference type="GO" id="GO:0016874">
    <property type="term" value="F:ligase activity"/>
    <property type="evidence" value="ECO:0007669"/>
    <property type="project" value="UniProtKB-UniRule"/>
</dbReference>
<dbReference type="AlphaFoldDB" id="A0A1M5NF58"/>
<accession>A0A1M5NF58</accession>
<dbReference type="EC" id="6.-.-.-" evidence="2"/>
<dbReference type="InterPro" id="IPR011199">
    <property type="entry name" value="Bacillithiol_biosynth_BshC"/>
</dbReference>
<evidence type="ECO:0000256" key="1">
    <source>
        <dbReference type="ARBA" id="ARBA00022598"/>
    </source>
</evidence>
<dbReference type="Pfam" id="PF10079">
    <property type="entry name" value="Rossmann-like_BshC"/>
    <property type="match status" value="1"/>
</dbReference>
<evidence type="ECO:0000313" key="6">
    <source>
        <dbReference type="Proteomes" id="UP000184079"/>
    </source>
</evidence>
<comment type="similarity">
    <text evidence="2">Belongs to the BshC family.</text>
</comment>
<sequence length="539" mass="62369">MRIEPINLKQQSNLMKDYRNNEASIHSFFDYAAFGEWKHRYHDLQKNVFKRQELCDVLQSINKQWQAPESTQKNIQRLRQSQAVTVIGGQQAGLLTGPLYTINKLISIIQLAREQEVALGVPVIPVFWIAGEDHDFAEVNHVYMCKEHQMQKHILKQQVHTKTSLTDMEMDHAKLKQWLDKLFEQLGETNHTKTLYHEINSCLSSSNTFVDFFAKLIFCLFPKEGVVLIDSGNKSVRQLESDYFVEMVENQPEISKAVCDSLDQLHSLGYTVNLPATPVDGHLFYYENGERILLQRSKEKGWTNKQNSIYFTTEQLKQIAKDTPEKLNNNVVTRPLMQEKLFPNLAFIAGPGEISYWSTLKAAFHHLQMKMPPVVPRLSLSIIDRTTDKLLSHCQLSAEQVINEGVSEAKEKWLATTSYPSIKKITQEVQEQITKVHAPVRHLAASMRSDLGALADKNLDYIQNHIQYLEKRLIKELQLQYQNDLATFDLLESTLHPENGLQERIWNPLPWLNMYGISFANRLLQHTYSFNNSHYLIYL</sequence>
<feature type="domain" description="Bacillithiol biosynthesis BshC N-terminal Rossmann-like" evidence="3">
    <location>
        <begin position="1"/>
        <end position="378"/>
    </location>
</feature>
<dbReference type="HAMAP" id="MF_01867">
    <property type="entry name" value="BshC"/>
    <property type="match status" value="1"/>
</dbReference>
<protein>
    <recommendedName>
        <fullName evidence="2">Putative cysteine ligase BshC</fullName>
        <ecNumber evidence="2">6.-.-.-</ecNumber>
    </recommendedName>
</protein>
<feature type="domain" description="Bacillithiol biosynthesis BshC C-terminal coiled-coil" evidence="4">
    <location>
        <begin position="382"/>
        <end position="539"/>
    </location>
</feature>
<name>A0A1M5NF58_9BACI</name>
<evidence type="ECO:0000259" key="4">
    <source>
        <dbReference type="Pfam" id="PF24850"/>
    </source>
</evidence>
<dbReference type="PIRSF" id="PIRSF012535">
    <property type="entry name" value="UCP012535"/>
    <property type="match status" value="1"/>
</dbReference>
<reference evidence="6" key="1">
    <citation type="submission" date="2016-11" db="EMBL/GenBank/DDBJ databases">
        <authorList>
            <person name="Varghese N."/>
            <person name="Submissions S."/>
        </authorList>
    </citation>
    <scope>NUCLEOTIDE SEQUENCE [LARGE SCALE GENOMIC DNA]</scope>
    <source>
        <strain evidence="6">CGMCC 1.6496</strain>
    </source>
</reference>
<comment type="function">
    <text evidence="2">Involved in bacillithiol (BSH) biosynthesis. May catalyze the last step of the pathway, the addition of cysteine to glucosamine malate (GlcN-Mal) to generate BSH.</text>
</comment>
<dbReference type="Pfam" id="PF24850">
    <property type="entry name" value="CC_BshC"/>
    <property type="match status" value="1"/>
</dbReference>
<proteinExistence type="inferred from homology"/>
<dbReference type="Proteomes" id="UP000184079">
    <property type="component" value="Unassembled WGS sequence"/>
</dbReference>
<dbReference type="EMBL" id="FQXD01000002">
    <property type="protein sequence ID" value="SHG88214.1"/>
    <property type="molecule type" value="Genomic_DNA"/>
</dbReference>
<dbReference type="InterPro" id="IPR055399">
    <property type="entry name" value="CC_BshC"/>
</dbReference>
<evidence type="ECO:0000256" key="2">
    <source>
        <dbReference type="HAMAP-Rule" id="MF_01867"/>
    </source>
</evidence>
<dbReference type="RefSeq" id="WP_073005287.1">
    <property type="nucleotide sequence ID" value="NZ_FQXD01000002.1"/>
</dbReference>